<dbReference type="Proteomes" id="UP001162802">
    <property type="component" value="Unassembled WGS sequence"/>
</dbReference>
<gene>
    <name evidence="2" type="ORF">MTR65_10370</name>
</gene>
<sequence>MTGPITEPALRKAAGPLDHVRGNALDWEMLGTHGLKRRKLGEDPQTGHVTNLVYIPEGWRGGGVAHFHDAFEEVYMLEGSVTLDGNHYFRKGVYFYRPGHIVHGHDERSEEGALALVRSDGLLSLQLIHEPEQPIEYPLPAADDARGHIFELAIADVAPRPDPALPEGWTIKTFSTDPRNGARTFEALVPAGWRGEAAALGCSWEAYVLDGALEGAGETWAMGDYTVGASDTPLLGATASRAGARILVWTFGAAS</sequence>
<protein>
    <submittedName>
        <fullName evidence="2">DUF4437 domain-containing protein</fullName>
    </submittedName>
</protein>
<evidence type="ECO:0000313" key="2">
    <source>
        <dbReference type="EMBL" id="MCJ1961086.1"/>
    </source>
</evidence>
<keyword evidence="3" id="KW-1185">Reference proteome</keyword>
<dbReference type="InterPro" id="IPR014710">
    <property type="entry name" value="RmlC-like_jellyroll"/>
</dbReference>
<dbReference type="EMBL" id="JALHAT010000015">
    <property type="protein sequence ID" value="MCJ1961086.1"/>
    <property type="molecule type" value="Genomic_DNA"/>
</dbReference>
<evidence type="ECO:0000313" key="3">
    <source>
        <dbReference type="Proteomes" id="UP001162802"/>
    </source>
</evidence>
<dbReference type="SUPFAM" id="SSF51182">
    <property type="entry name" value="RmlC-like cupins"/>
    <property type="match status" value="2"/>
</dbReference>
<dbReference type="Gene3D" id="2.60.120.10">
    <property type="entry name" value="Jelly Rolls"/>
    <property type="match status" value="2"/>
</dbReference>
<evidence type="ECO:0000259" key="1">
    <source>
        <dbReference type="Pfam" id="PF12973"/>
    </source>
</evidence>
<organism evidence="2 3">
    <name type="scientific">Novosphingobium mangrovi</name>
    <name type="common">ex Hu et al. 2023</name>
    <dbReference type="NCBI Taxonomy" id="2930094"/>
    <lineage>
        <taxon>Bacteria</taxon>
        <taxon>Pseudomonadati</taxon>
        <taxon>Pseudomonadota</taxon>
        <taxon>Alphaproteobacteria</taxon>
        <taxon>Sphingomonadales</taxon>
        <taxon>Sphingomonadaceae</taxon>
        <taxon>Novosphingobium</taxon>
    </lineage>
</organism>
<dbReference type="InterPro" id="IPR011051">
    <property type="entry name" value="RmlC_Cupin_sf"/>
</dbReference>
<comment type="caution">
    <text evidence="2">The sequence shown here is derived from an EMBL/GenBank/DDBJ whole genome shotgun (WGS) entry which is preliminary data.</text>
</comment>
<name>A0ABT0AD23_9SPHN</name>
<dbReference type="RefSeq" id="WP_243799837.1">
    <property type="nucleotide sequence ID" value="NZ_JALHAT010000015.1"/>
</dbReference>
<dbReference type="InterPro" id="IPR025979">
    <property type="entry name" value="ChrR-like_cupin_dom"/>
</dbReference>
<accession>A0ABT0AD23</accession>
<feature type="domain" description="ChrR-like cupin" evidence="1">
    <location>
        <begin position="20"/>
        <end position="118"/>
    </location>
</feature>
<dbReference type="Pfam" id="PF12973">
    <property type="entry name" value="Cupin_7"/>
    <property type="match status" value="1"/>
</dbReference>
<proteinExistence type="predicted"/>
<reference evidence="2" key="1">
    <citation type="submission" date="2022-03" db="EMBL/GenBank/DDBJ databases">
        <title>Identification of a novel bacterium isolated from mangrove sediments.</title>
        <authorList>
            <person name="Pan X."/>
        </authorList>
    </citation>
    <scope>NUCLEOTIDE SEQUENCE</scope>
    <source>
        <strain evidence="2">B2637</strain>
    </source>
</reference>